<dbReference type="GO" id="GO:0020037">
    <property type="term" value="F:heme binding"/>
    <property type="evidence" value="ECO:0007669"/>
    <property type="project" value="InterPro"/>
</dbReference>
<dbReference type="InterPro" id="IPR036396">
    <property type="entry name" value="Cyt_P450_sf"/>
</dbReference>
<dbReference type="AlphaFoldDB" id="K7N8J9"/>
<dbReference type="Gene3D" id="1.10.630.10">
    <property type="entry name" value="Cytochrome P450"/>
    <property type="match status" value="1"/>
</dbReference>
<proteinExistence type="evidence at transcript level"/>
<feature type="non-terminal residue" evidence="1">
    <location>
        <position position="1"/>
    </location>
</feature>
<dbReference type="SUPFAM" id="SSF48264">
    <property type="entry name" value="Cytochrome P450"/>
    <property type="match status" value="1"/>
</dbReference>
<sequence>PFGSGRFLCLGKHIAMIELHKTIVAIMRNFDFAMADPMRAVDDVLHNVHQQKNMNLVFTARE</sequence>
<dbReference type="EMBL" id="GU318243">
    <property type="protein sequence ID" value="ADO16198.1"/>
    <property type="molecule type" value="mRNA"/>
</dbReference>
<protein>
    <submittedName>
        <fullName evidence="1">Cytochrome P450 mono-oxygenase</fullName>
    </submittedName>
</protein>
<dbReference type="InterPro" id="IPR001128">
    <property type="entry name" value="Cyt_P450"/>
</dbReference>
<reference evidence="1" key="1">
    <citation type="journal article" date="2012" name="Gene">
        <title>Characterization of cytochrome P450 monooxygenases isolated from trichome enriched fraction of Artemisia annua L. leaf.</title>
        <authorList>
            <person name="Misra A."/>
            <person name="Chanotiya C.S."/>
            <person name="Gupta M.M."/>
            <person name="Dwivedi U.N."/>
            <person name="Shasany A.K."/>
        </authorList>
    </citation>
    <scope>NUCLEOTIDE SEQUENCE</scope>
</reference>
<accession>K7N8J9</accession>
<dbReference type="GO" id="GO:0005506">
    <property type="term" value="F:iron ion binding"/>
    <property type="evidence" value="ECO:0007669"/>
    <property type="project" value="InterPro"/>
</dbReference>
<gene>
    <name evidence="1" type="primary">cyp18a</name>
</gene>
<dbReference type="Pfam" id="PF00067">
    <property type="entry name" value="p450"/>
    <property type="match status" value="1"/>
</dbReference>
<dbReference type="GO" id="GO:0016705">
    <property type="term" value="F:oxidoreductase activity, acting on paired donors, with incorporation or reduction of molecular oxygen"/>
    <property type="evidence" value="ECO:0007669"/>
    <property type="project" value="InterPro"/>
</dbReference>
<evidence type="ECO:0000313" key="1">
    <source>
        <dbReference type="EMBL" id="ADO16198.1"/>
    </source>
</evidence>
<organism evidence="1">
    <name type="scientific">Artemisia annua</name>
    <name type="common">Sweet wormwood</name>
    <dbReference type="NCBI Taxonomy" id="35608"/>
    <lineage>
        <taxon>Eukaryota</taxon>
        <taxon>Viridiplantae</taxon>
        <taxon>Streptophyta</taxon>
        <taxon>Embryophyta</taxon>
        <taxon>Tracheophyta</taxon>
        <taxon>Spermatophyta</taxon>
        <taxon>Magnoliopsida</taxon>
        <taxon>eudicotyledons</taxon>
        <taxon>Gunneridae</taxon>
        <taxon>Pentapetalae</taxon>
        <taxon>asterids</taxon>
        <taxon>campanulids</taxon>
        <taxon>Asterales</taxon>
        <taxon>Asteraceae</taxon>
        <taxon>Asteroideae</taxon>
        <taxon>Anthemideae</taxon>
        <taxon>Artemisiinae</taxon>
        <taxon>Artemisia</taxon>
    </lineage>
</organism>
<dbReference type="GO" id="GO:0004497">
    <property type="term" value="F:monooxygenase activity"/>
    <property type="evidence" value="ECO:0007669"/>
    <property type="project" value="InterPro"/>
</dbReference>
<name>K7N8J9_ARTAN</name>